<name>A0A2T2ZE23_9NOCA</name>
<gene>
    <name evidence="1" type="ORF">C8259_01245</name>
</gene>
<evidence type="ECO:0000313" key="1">
    <source>
        <dbReference type="EMBL" id="PSR66014.1"/>
    </source>
</evidence>
<organism evidence="1 2">
    <name type="scientific">Nocardia nova</name>
    <dbReference type="NCBI Taxonomy" id="37330"/>
    <lineage>
        <taxon>Bacteria</taxon>
        <taxon>Bacillati</taxon>
        <taxon>Actinomycetota</taxon>
        <taxon>Actinomycetes</taxon>
        <taxon>Mycobacteriales</taxon>
        <taxon>Nocardiaceae</taxon>
        <taxon>Nocardia</taxon>
    </lineage>
</organism>
<comment type="caution">
    <text evidence="1">The sequence shown here is derived from an EMBL/GenBank/DDBJ whole genome shotgun (WGS) entry which is preliminary data.</text>
</comment>
<reference evidence="1 2" key="1">
    <citation type="submission" date="2018-02" db="EMBL/GenBank/DDBJ databases">
        <title>8 Nocardia nova and 1 Nocardia cyriacigeorgica strain used for evolution to TMP-SMX.</title>
        <authorList>
            <person name="Mehta H."/>
            <person name="Weng J."/>
            <person name="Shamoo Y."/>
        </authorList>
    </citation>
    <scope>NUCLEOTIDE SEQUENCE [LARGE SCALE GENOMIC DNA]</scope>
    <source>
        <strain evidence="1 2">ATCC 33727</strain>
    </source>
</reference>
<dbReference type="AlphaFoldDB" id="A0A2T2ZE23"/>
<dbReference type="Proteomes" id="UP000241647">
    <property type="component" value="Unassembled WGS sequence"/>
</dbReference>
<sequence>MRRDPDPLRRGRRATELITLYQQRAAELARLRRVSIDEAHRTLGLNYKDIADRLGISKGRITQIRSTAPEAERAFFGVGPVSVGIPRRYGLEEGRERAFFDAVDLTSQTAIQNLMEKLSLASSPLAIEPDRADVPAGDSVIICGPKSAPVARTLLDADPVLDFEQADGHWWITDQRSATKFDSPYRRPVPSNSDVGYFARHLTDTRVVVHIAGITSVGSLGVVHWLQANLSNLFRDFENTSISGAVACDFDDDYTITGSKLIAGPYPW</sequence>
<dbReference type="EMBL" id="PYHS01000001">
    <property type="protein sequence ID" value="PSR66014.1"/>
    <property type="molecule type" value="Genomic_DNA"/>
</dbReference>
<accession>A0A2T2ZE23</accession>
<evidence type="ECO:0000313" key="2">
    <source>
        <dbReference type="Proteomes" id="UP000241647"/>
    </source>
</evidence>
<protein>
    <submittedName>
        <fullName evidence="1">Nitrogen fixation protein NifE</fullName>
    </submittedName>
</protein>
<proteinExistence type="predicted"/>